<evidence type="ECO:0000259" key="11">
    <source>
        <dbReference type="PROSITE" id="PS51473"/>
    </source>
</evidence>
<dbReference type="GO" id="GO:0004674">
    <property type="term" value="F:protein serine/threonine kinase activity"/>
    <property type="evidence" value="ECO:0007669"/>
    <property type="project" value="UniProtKB-KW"/>
</dbReference>
<keyword evidence="9" id="KW-0472">Membrane</keyword>
<gene>
    <name evidence="12" type="ORF">VNO78_27901</name>
</gene>
<keyword evidence="9" id="KW-0812">Transmembrane</keyword>
<keyword evidence="2" id="KW-0808">Transferase</keyword>
<evidence type="ECO:0000256" key="10">
    <source>
        <dbReference type="SAM" id="SignalP"/>
    </source>
</evidence>
<evidence type="ECO:0000256" key="8">
    <source>
        <dbReference type="ARBA" id="ARBA00023170"/>
    </source>
</evidence>
<feature type="domain" description="Gnk2-homologous" evidence="11">
    <location>
        <begin position="25"/>
        <end position="128"/>
    </location>
</feature>
<keyword evidence="8" id="KW-0675">Receptor</keyword>
<evidence type="ECO:0000256" key="7">
    <source>
        <dbReference type="ARBA" id="ARBA00022840"/>
    </source>
</evidence>
<keyword evidence="1" id="KW-0723">Serine/threonine-protein kinase</keyword>
<dbReference type="PROSITE" id="PS51473">
    <property type="entry name" value="GNK2"/>
    <property type="match status" value="2"/>
</dbReference>
<keyword evidence="4" id="KW-0677">Repeat</keyword>
<comment type="caution">
    <text evidence="12">The sequence shown here is derived from an EMBL/GenBank/DDBJ whole genome shotgun (WGS) entry which is preliminary data.</text>
</comment>
<evidence type="ECO:0000256" key="9">
    <source>
        <dbReference type="SAM" id="Phobius"/>
    </source>
</evidence>
<keyword evidence="9" id="KW-1133">Transmembrane helix</keyword>
<feature type="chain" id="PRO_5042937246" description="Gnk2-homologous domain-containing protein" evidence="10">
    <location>
        <begin position="19"/>
        <end position="428"/>
    </location>
</feature>
<feature type="transmembrane region" description="Helical" evidence="9">
    <location>
        <begin position="258"/>
        <end position="277"/>
    </location>
</feature>
<dbReference type="Gene3D" id="1.10.510.10">
    <property type="entry name" value="Transferase(Phosphotransferase) domain 1"/>
    <property type="match status" value="1"/>
</dbReference>
<dbReference type="FunFam" id="3.30.430.20:FF:000014">
    <property type="entry name" value="Cysteine-rich receptor-like protein kinase 2"/>
    <property type="match status" value="1"/>
</dbReference>
<name>A0AAN9XBS8_PSOTE</name>
<evidence type="ECO:0000256" key="2">
    <source>
        <dbReference type="ARBA" id="ARBA00022679"/>
    </source>
</evidence>
<dbReference type="InterPro" id="IPR002902">
    <property type="entry name" value="GNK2"/>
</dbReference>
<evidence type="ECO:0000256" key="3">
    <source>
        <dbReference type="ARBA" id="ARBA00022729"/>
    </source>
</evidence>
<evidence type="ECO:0000256" key="1">
    <source>
        <dbReference type="ARBA" id="ARBA00022527"/>
    </source>
</evidence>
<dbReference type="GO" id="GO:0005524">
    <property type="term" value="F:ATP binding"/>
    <property type="evidence" value="ECO:0007669"/>
    <property type="project" value="UniProtKB-KW"/>
</dbReference>
<feature type="domain" description="Gnk2-homologous" evidence="11">
    <location>
        <begin position="133"/>
        <end position="236"/>
    </location>
</feature>
<dbReference type="FunFam" id="3.30.430.20:FF:000017">
    <property type="entry name" value="Cysteine-rich receptor-like protein kinase 2"/>
    <property type="match status" value="1"/>
</dbReference>
<dbReference type="InterPro" id="IPR038408">
    <property type="entry name" value="GNK2_sf"/>
</dbReference>
<evidence type="ECO:0000256" key="6">
    <source>
        <dbReference type="ARBA" id="ARBA00022777"/>
    </source>
</evidence>
<evidence type="ECO:0000313" key="12">
    <source>
        <dbReference type="EMBL" id="KAK7387256.1"/>
    </source>
</evidence>
<accession>A0AAN9XBS8</accession>
<dbReference type="EMBL" id="JAYMYS010000007">
    <property type="protein sequence ID" value="KAK7387256.1"/>
    <property type="molecule type" value="Genomic_DNA"/>
</dbReference>
<keyword evidence="13" id="KW-1185">Reference proteome</keyword>
<dbReference type="InterPro" id="IPR052059">
    <property type="entry name" value="CR_Ser/Thr_kinase"/>
</dbReference>
<reference evidence="12 13" key="1">
    <citation type="submission" date="2024-01" db="EMBL/GenBank/DDBJ databases">
        <title>The genomes of 5 underutilized Papilionoideae crops provide insights into root nodulation and disease resistanc.</title>
        <authorList>
            <person name="Jiang F."/>
        </authorList>
    </citation>
    <scope>NUCLEOTIDE SEQUENCE [LARGE SCALE GENOMIC DNA]</scope>
    <source>
        <strain evidence="12">DUOXIRENSHENG_FW03</strain>
        <tissue evidence="12">Leaves</tissue>
    </source>
</reference>
<evidence type="ECO:0000313" key="13">
    <source>
        <dbReference type="Proteomes" id="UP001386955"/>
    </source>
</evidence>
<keyword evidence="7" id="KW-0067">ATP-binding</keyword>
<proteinExistence type="predicted"/>
<dbReference type="Proteomes" id="UP001386955">
    <property type="component" value="Unassembled WGS sequence"/>
</dbReference>
<keyword evidence="6" id="KW-0418">Kinase</keyword>
<dbReference type="Gene3D" id="3.30.430.20">
    <property type="entry name" value="Gnk2 domain, C-X8-C-X2-C motif"/>
    <property type="match status" value="2"/>
</dbReference>
<dbReference type="Pfam" id="PF01657">
    <property type="entry name" value="Stress-antifung"/>
    <property type="match status" value="2"/>
</dbReference>
<dbReference type="AlphaFoldDB" id="A0AAN9XBS8"/>
<dbReference type="CDD" id="cd23509">
    <property type="entry name" value="Gnk2-like"/>
    <property type="match status" value="2"/>
</dbReference>
<feature type="signal peptide" evidence="10">
    <location>
        <begin position="1"/>
        <end position="18"/>
    </location>
</feature>
<evidence type="ECO:0000256" key="5">
    <source>
        <dbReference type="ARBA" id="ARBA00022741"/>
    </source>
</evidence>
<evidence type="ECO:0000256" key="4">
    <source>
        <dbReference type="ARBA" id="ARBA00022737"/>
    </source>
</evidence>
<dbReference type="PANTHER" id="PTHR47973">
    <property type="entry name" value="CYSTEINE-RICH RECEPTOR-LIKE PROTEIN KINASE 3"/>
    <property type="match status" value="1"/>
</dbReference>
<protein>
    <recommendedName>
        <fullName evidence="11">Gnk2-homologous domain-containing protein</fullName>
    </recommendedName>
</protein>
<sequence>MLELKLLAFLTLIWCCTNDIIVDGNLLINEGCSAYNVTNMPSFLANLNEMFQSLRAKISNQKKHFAIEEKTRGDVLTYAIFQCRNYLSQSDCVDCFNTASTQIRNCYAANGARAIYDDCFLRYESDRFYEQTTLPGNGVSCGNTSTSVTDFRVVVQHVLTELQTATPKIKGFYAATKTQVAGGAIYAVAQCVETAIEPKCLDCLHVGYKNLQTCLPNTEGKAYDAGCFMRYSTTPFFADNHTINLSSYFKQGGSNKKWTIIGGVVGGAAVLLVLFLLKLTTISKRNDREIISGQKSTNVKSSEDEPEYLLQRAWKLYERDLHLELLEETINHNEYNVEEVKKIIEIALLCTQALAIMRPTMSEIVLLLKSKNTVENLQPTMPVVVGTSTIPQEGNSMHVVVGTNMMTQEDNFTSLSNATASISIPSAR</sequence>
<keyword evidence="3 10" id="KW-0732">Signal</keyword>
<organism evidence="12 13">
    <name type="scientific">Psophocarpus tetragonolobus</name>
    <name type="common">Winged bean</name>
    <name type="synonym">Dolichos tetragonolobus</name>
    <dbReference type="NCBI Taxonomy" id="3891"/>
    <lineage>
        <taxon>Eukaryota</taxon>
        <taxon>Viridiplantae</taxon>
        <taxon>Streptophyta</taxon>
        <taxon>Embryophyta</taxon>
        <taxon>Tracheophyta</taxon>
        <taxon>Spermatophyta</taxon>
        <taxon>Magnoliopsida</taxon>
        <taxon>eudicotyledons</taxon>
        <taxon>Gunneridae</taxon>
        <taxon>Pentapetalae</taxon>
        <taxon>rosids</taxon>
        <taxon>fabids</taxon>
        <taxon>Fabales</taxon>
        <taxon>Fabaceae</taxon>
        <taxon>Papilionoideae</taxon>
        <taxon>50 kb inversion clade</taxon>
        <taxon>NPAAA clade</taxon>
        <taxon>indigoferoid/millettioid clade</taxon>
        <taxon>Phaseoleae</taxon>
        <taxon>Psophocarpus</taxon>
    </lineage>
</organism>
<keyword evidence="5" id="KW-0547">Nucleotide-binding</keyword>